<dbReference type="AlphaFoldDB" id="A0A2N9FTR3"/>
<dbReference type="SUPFAM" id="SSF53098">
    <property type="entry name" value="Ribonuclease H-like"/>
    <property type="match status" value="1"/>
</dbReference>
<dbReference type="PROSITE" id="PS50878">
    <property type="entry name" value="RT_POL"/>
    <property type="match status" value="1"/>
</dbReference>
<accession>A0A2N9FTR3</accession>
<evidence type="ECO:0000259" key="2">
    <source>
        <dbReference type="PROSITE" id="PS50879"/>
    </source>
</evidence>
<dbReference type="GO" id="GO:0003676">
    <property type="term" value="F:nucleic acid binding"/>
    <property type="evidence" value="ECO:0007669"/>
    <property type="project" value="InterPro"/>
</dbReference>
<dbReference type="Pfam" id="PF13966">
    <property type="entry name" value="zf-RVT"/>
    <property type="match status" value="1"/>
</dbReference>
<evidence type="ECO:0000259" key="1">
    <source>
        <dbReference type="PROSITE" id="PS50878"/>
    </source>
</evidence>
<sequence>MGQMEDFQTSRGIWQGDPLSPYIFILCMEYLSLKIFEACNEKKWRPIRASRSGPAFSHLFFADDLLIYAEASTSYCLTISRILEEFCFVSGQKVNLSKSKAFFSPNVSPDNRSSLCDILRVSSTPDLGRYLGFPLKSNGRNSRESNFIVEKVQAKLSSWKAKLLSPASRMVLIQSITSAIPSYYMQTNALPSSVCNKLDRLNRNFLWGSSEEKRKMHMVGWEKRLLEEKDALWAQNILAKYSPNGVMEVHKRLNRSGSSTWRGIKKGNAVFREGIHWVVNNGQCVSFWFDKWVGDKPIRNMIQGPFLSHEESLRVCDVVEGVGSWDLSRISMTILTLTCESIRAVPVCTTRQQKDCIAWDSCNGDFCLKIAYLLACKSPTSTTTIAPSTWIWKVHTTPRIRFFFWQCYHNSVPGRDTLASRGINVPNICPRCLGPDESLLHVLRECPDSSSFWHAIKIPNICLASFSLPLLDWLKLNCSSSCSYDEIFLLSSFNSCSVIPDPVANTVAFASEMVCLMGKDYHVKLRVPTPVKWKPPDLGWAKLNTNGASLGNPGIAGGGGLIRDSDGSWVGGFARAIGYTTSVQAELRALKDGLLLAIDLGIPCLAIEMDSLVAVDFLNFKTTPNVFLSAIVDDCRCLLEKFDRFTLHHIFREANGCADALAKAGCAQSVDFISFTSAPAHVLEALAFDSSCATRTRLVCS</sequence>
<dbReference type="Gene3D" id="3.30.420.10">
    <property type="entry name" value="Ribonuclease H-like superfamily/Ribonuclease H"/>
    <property type="match status" value="1"/>
</dbReference>
<gene>
    <name evidence="3" type="ORF">FSB_LOCUS18221</name>
</gene>
<dbReference type="PANTHER" id="PTHR33116:SF70">
    <property type="entry name" value="NON-LTR RETROELEMENT REVERSE TRANSCRIPTASE-LIKE PROTEIN"/>
    <property type="match status" value="1"/>
</dbReference>
<dbReference type="PROSITE" id="PS50879">
    <property type="entry name" value="RNASE_H_1"/>
    <property type="match status" value="1"/>
</dbReference>
<dbReference type="Pfam" id="PF00078">
    <property type="entry name" value="RVT_1"/>
    <property type="match status" value="1"/>
</dbReference>
<dbReference type="EMBL" id="OIVN01001139">
    <property type="protein sequence ID" value="SPC90339.1"/>
    <property type="molecule type" value="Genomic_DNA"/>
</dbReference>
<dbReference type="InterPro" id="IPR000477">
    <property type="entry name" value="RT_dom"/>
</dbReference>
<proteinExistence type="predicted"/>
<protein>
    <recommendedName>
        <fullName evidence="4">Reverse transcriptase domain-containing protein</fullName>
    </recommendedName>
</protein>
<dbReference type="InterPro" id="IPR044730">
    <property type="entry name" value="RNase_H-like_dom_plant"/>
</dbReference>
<dbReference type="GO" id="GO:0004523">
    <property type="term" value="F:RNA-DNA hybrid ribonuclease activity"/>
    <property type="evidence" value="ECO:0007669"/>
    <property type="project" value="InterPro"/>
</dbReference>
<dbReference type="InterPro" id="IPR036397">
    <property type="entry name" value="RNaseH_sf"/>
</dbReference>
<dbReference type="CDD" id="cd06222">
    <property type="entry name" value="RNase_H_like"/>
    <property type="match status" value="1"/>
</dbReference>
<reference evidence="3" key="1">
    <citation type="submission" date="2018-02" db="EMBL/GenBank/DDBJ databases">
        <authorList>
            <person name="Cohen D.B."/>
            <person name="Kent A.D."/>
        </authorList>
    </citation>
    <scope>NUCLEOTIDE SEQUENCE</scope>
</reference>
<dbReference type="InterPro" id="IPR012337">
    <property type="entry name" value="RNaseH-like_sf"/>
</dbReference>
<evidence type="ECO:0000313" key="3">
    <source>
        <dbReference type="EMBL" id="SPC90339.1"/>
    </source>
</evidence>
<feature type="domain" description="Reverse transcriptase" evidence="1">
    <location>
        <begin position="1"/>
        <end position="135"/>
    </location>
</feature>
<dbReference type="PANTHER" id="PTHR33116">
    <property type="entry name" value="REVERSE TRANSCRIPTASE ZINC-BINDING DOMAIN-CONTAINING PROTEIN-RELATED-RELATED"/>
    <property type="match status" value="1"/>
</dbReference>
<dbReference type="InterPro" id="IPR026960">
    <property type="entry name" value="RVT-Znf"/>
</dbReference>
<dbReference type="Pfam" id="PF13456">
    <property type="entry name" value="RVT_3"/>
    <property type="match status" value="1"/>
</dbReference>
<organism evidence="3">
    <name type="scientific">Fagus sylvatica</name>
    <name type="common">Beechnut</name>
    <dbReference type="NCBI Taxonomy" id="28930"/>
    <lineage>
        <taxon>Eukaryota</taxon>
        <taxon>Viridiplantae</taxon>
        <taxon>Streptophyta</taxon>
        <taxon>Embryophyta</taxon>
        <taxon>Tracheophyta</taxon>
        <taxon>Spermatophyta</taxon>
        <taxon>Magnoliopsida</taxon>
        <taxon>eudicotyledons</taxon>
        <taxon>Gunneridae</taxon>
        <taxon>Pentapetalae</taxon>
        <taxon>rosids</taxon>
        <taxon>fabids</taxon>
        <taxon>Fagales</taxon>
        <taxon>Fagaceae</taxon>
        <taxon>Fagus</taxon>
    </lineage>
</organism>
<dbReference type="InterPro" id="IPR002156">
    <property type="entry name" value="RNaseH_domain"/>
</dbReference>
<feature type="domain" description="RNase H type-1" evidence="2">
    <location>
        <begin position="537"/>
        <end position="667"/>
    </location>
</feature>
<name>A0A2N9FTR3_FAGSY</name>
<evidence type="ECO:0008006" key="4">
    <source>
        <dbReference type="Google" id="ProtNLM"/>
    </source>
</evidence>